<dbReference type="GO" id="GO:0000122">
    <property type="term" value="P:negative regulation of transcription by RNA polymerase II"/>
    <property type="evidence" value="ECO:0007669"/>
    <property type="project" value="EnsemblFungi"/>
</dbReference>
<feature type="compositionally biased region" description="Polar residues" evidence="3">
    <location>
        <begin position="62"/>
        <end position="94"/>
    </location>
</feature>
<feature type="region of interest" description="Disordered" evidence="3">
    <location>
        <begin position="215"/>
        <end position="274"/>
    </location>
</feature>
<dbReference type="GO" id="GO:0006360">
    <property type="term" value="P:transcription by RNA polymerase I"/>
    <property type="evidence" value="ECO:0007669"/>
    <property type="project" value="TreeGrafter"/>
</dbReference>
<dbReference type="PANTHER" id="PTHR22691">
    <property type="entry name" value="YEAST SPT2-RELATED"/>
    <property type="match status" value="1"/>
</dbReference>
<evidence type="ECO:0000256" key="2">
    <source>
        <dbReference type="ARBA" id="ARBA00023054"/>
    </source>
</evidence>
<keyword evidence="5" id="KW-1185">Reference proteome</keyword>
<dbReference type="GO" id="GO:0031507">
    <property type="term" value="P:heterochromatin formation"/>
    <property type="evidence" value="ECO:0007669"/>
    <property type="project" value="EnsemblFungi"/>
</dbReference>
<dbReference type="Proteomes" id="UP000005666">
    <property type="component" value="Chromosome 2"/>
</dbReference>
<feature type="region of interest" description="Disordered" evidence="3">
    <location>
        <begin position="280"/>
        <end position="299"/>
    </location>
</feature>
<dbReference type="GO" id="GO:0140673">
    <property type="term" value="P:transcription elongation-coupled chromatin remodeling"/>
    <property type="evidence" value="ECO:0007669"/>
    <property type="project" value="EnsemblFungi"/>
</dbReference>
<dbReference type="GeneID" id="11534794"/>
<dbReference type="HOGENOM" id="CLU_069667_1_0_1"/>
<evidence type="ECO:0000256" key="3">
    <source>
        <dbReference type="SAM" id="MobiDB-lite"/>
    </source>
</evidence>
<dbReference type="OrthoDB" id="4035998at2759"/>
<organism evidence="4 5">
    <name type="scientific">Tetrapisispora phaffii (strain ATCC 24235 / CBS 4417 / NBRC 1672 / NRRL Y-8282 / UCD 70-5)</name>
    <name type="common">Yeast</name>
    <name type="synonym">Fabospora phaffii</name>
    <dbReference type="NCBI Taxonomy" id="1071381"/>
    <lineage>
        <taxon>Eukaryota</taxon>
        <taxon>Fungi</taxon>
        <taxon>Dikarya</taxon>
        <taxon>Ascomycota</taxon>
        <taxon>Saccharomycotina</taxon>
        <taxon>Saccharomycetes</taxon>
        <taxon>Saccharomycetales</taxon>
        <taxon>Saccharomycetaceae</taxon>
        <taxon>Tetrapisispora</taxon>
    </lineage>
</organism>
<evidence type="ECO:0000313" key="4">
    <source>
        <dbReference type="EMBL" id="CCE62016.1"/>
    </source>
</evidence>
<reference evidence="4 5" key="1">
    <citation type="journal article" date="2011" name="Proc. Natl. Acad. Sci. U.S.A.">
        <title>Evolutionary erosion of yeast sex chromosomes by mating-type switching accidents.</title>
        <authorList>
            <person name="Gordon J.L."/>
            <person name="Armisen D."/>
            <person name="Proux-Wera E."/>
            <person name="Oheigeartaigh S.S."/>
            <person name="Byrne K.P."/>
            <person name="Wolfe K.H."/>
        </authorList>
    </citation>
    <scope>NUCLEOTIDE SEQUENCE [LARGE SCALE GENOMIC DNA]</scope>
    <source>
        <strain evidence="5">ATCC 24235 / CBS 4417 / NBRC 1672 / NRRL Y-8282 / UCD 70-5</strain>
    </source>
</reference>
<feature type="compositionally biased region" description="Basic and acidic residues" evidence="3">
    <location>
        <begin position="225"/>
        <end position="238"/>
    </location>
</feature>
<proteinExistence type="inferred from homology"/>
<dbReference type="PANTHER" id="PTHR22691:SF8">
    <property type="entry name" value="PROTEIN SPT2 HOMOLOG"/>
    <property type="match status" value="1"/>
</dbReference>
<feature type="region of interest" description="Disordered" evidence="3">
    <location>
        <begin position="1"/>
        <end position="118"/>
    </location>
</feature>
<dbReference type="GO" id="GO:0140713">
    <property type="term" value="F:histone chaperone activity"/>
    <property type="evidence" value="ECO:0007669"/>
    <property type="project" value="EnsemblFungi"/>
</dbReference>
<dbReference type="STRING" id="1071381.G8BPT5"/>
<comment type="similarity">
    <text evidence="1">Belongs to the SPT2 family.</text>
</comment>
<dbReference type="GO" id="GO:0000217">
    <property type="term" value="F:DNA secondary structure binding"/>
    <property type="evidence" value="ECO:0007669"/>
    <property type="project" value="EnsemblFungi"/>
</dbReference>
<feature type="compositionally biased region" description="Basic and acidic residues" evidence="3">
    <location>
        <begin position="42"/>
        <end position="61"/>
    </location>
</feature>
<name>G8BPT5_TETPH</name>
<dbReference type="InterPro" id="IPR013256">
    <property type="entry name" value="Chromatin_SPT2"/>
</dbReference>
<feature type="region of interest" description="Disordered" evidence="3">
    <location>
        <begin position="130"/>
        <end position="182"/>
    </location>
</feature>
<sequence>MSFLSKLSALKKKTENGTVDRKSITPTELPPSEVSLLPVKYSRSEDPAVKRLKELRRKENLKNNITKNKAASRSATLTRQRSSTTSKIDNSTETTFKRKPGQNTKAFSNQGQLKKKPTALKKISFEDLMKQAESNNVPNSNGDQSLKNVNNKRPLLTKPGFKSRKVTKPNMKNVRRSEVSVTHRAENISKKDNGPVMVKLPTMGIAKPNAKLIQKMKHKNSKGKGFGDRYGKSSQDHYDSEEDSDLDDFIDDDEDNDGYGDLEAAGDPGYNRDDIWAIFNKGRPRPSHSYYEDDDGDMEANELEIMEEEEEARRMARLEDKREEAWLKKHEEAKRLQKLGR</sequence>
<feature type="compositionally biased region" description="Polar residues" evidence="3">
    <location>
        <begin position="132"/>
        <end position="151"/>
    </location>
</feature>
<dbReference type="GO" id="GO:0042393">
    <property type="term" value="F:histone binding"/>
    <property type="evidence" value="ECO:0007669"/>
    <property type="project" value="EnsemblFungi"/>
</dbReference>
<evidence type="ECO:0000256" key="1">
    <source>
        <dbReference type="ARBA" id="ARBA00006461"/>
    </source>
</evidence>
<evidence type="ECO:0000313" key="5">
    <source>
        <dbReference type="Proteomes" id="UP000005666"/>
    </source>
</evidence>
<dbReference type="GO" id="GO:0005829">
    <property type="term" value="C:cytosol"/>
    <property type="evidence" value="ECO:0007669"/>
    <property type="project" value="EnsemblFungi"/>
</dbReference>
<dbReference type="EMBL" id="HE612857">
    <property type="protein sequence ID" value="CCE62016.1"/>
    <property type="molecule type" value="Genomic_DNA"/>
</dbReference>
<keyword evidence="2" id="KW-0175">Coiled coil</keyword>
<dbReference type="OMA" id="IWAMFNR"/>
<dbReference type="GO" id="GO:0006334">
    <property type="term" value="P:nucleosome assembly"/>
    <property type="evidence" value="ECO:0007669"/>
    <property type="project" value="TreeGrafter"/>
</dbReference>
<feature type="compositionally biased region" description="Acidic residues" evidence="3">
    <location>
        <begin position="239"/>
        <end position="260"/>
    </location>
</feature>
<dbReference type="KEGG" id="tpf:TPHA_0B03460"/>
<dbReference type="GO" id="GO:0005730">
    <property type="term" value="C:nucleolus"/>
    <property type="evidence" value="ECO:0007669"/>
    <property type="project" value="TreeGrafter"/>
</dbReference>
<gene>
    <name evidence="4" type="primary">TPHA0B03460</name>
    <name evidence="4" type="ordered locus">TPHA_0B03460</name>
</gene>
<dbReference type="AlphaFoldDB" id="G8BPT5"/>
<dbReference type="RefSeq" id="XP_003684450.1">
    <property type="nucleotide sequence ID" value="XM_003684402.1"/>
</dbReference>
<dbReference type="SMART" id="SM00784">
    <property type="entry name" value="SPT2"/>
    <property type="match status" value="1"/>
</dbReference>
<feature type="compositionally biased region" description="Polar residues" evidence="3">
    <location>
        <begin position="101"/>
        <end position="112"/>
    </location>
</feature>
<dbReference type="Pfam" id="PF08243">
    <property type="entry name" value="SPT2"/>
    <property type="match status" value="1"/>
</dbReference>
<accession>G8BPT5</accession>
<feature type="compositionally biased region" description="Basic and acidic residues" evidence="3">
    <location>
        <begin position="12"/>
        <end position="23"/>
    </location>
</feature>
<dbReference type="eggNOG" id="ENOG502QRG5">
    <property type="taxonomic scope" value="Eukaryota"/>
</dbReference>
<protein>
    <submittedName>
        <fullName evidence="4">Uncharacterized protein</fullName>
    </submittedName>
</protein>